<dbReference type="Proteomes" id="UP001152797">
    <property type="component" value="Unassembled WGS sequence"/>
</dbReference>
<dbReference type="EMBL" id="CAMXCT010000902">
    <property type="protein sequence ID" value="CAI3984619.1"/>
    <property type="molecule type" value="Genomic_DNA"/>
</dbReference>
<dbReference type="EMBL" id="CAMXCT020000902">
    <property type="protein sequence ID" value="CAL1137994.1"/>
    <property type="molecule type" value="Genomic_DNA"/>
</dbReference>
<dbReference type="InterPro" id="IPR003323">
    <property type="entry name" value="OTU_dom"/>
</dbReference>
<evidence type="ECO:0000256" key="1">
    <source>
        <dbReference type="SAM" id="MobiDB-lite"/>
    </source>
</evidence>
<dbReference type="PROSITE" id="PS50878">
    <property type="entry name" value="RT_POL"/>
    <property type="match status" value="1"/>
</dbReference>
<feature type="region of interest" description="Disordered" evidence="1">
    <location>
        <begin position="564"/>
        <end position="586"/>
    </location>
</feature>
<dbReference type="EMBL" id="CAMXCT030000902">
    <property type="protein sequence ID" value="CAL4771931.1"/>
    <property type="molecule type" value="Genomic_DNA"/>
</dbReference>
<dbReference type="SUPFAM" id="SSF56672">
    <property type="entry name" value="DNA/RNA polymerases"/>
    <property type="match status" value="1"/>
</dbReference>
<dbReference type="SUPFAM" id="SSF57184">
    <property type="entry name" value="Growth factor receptor domain"/>
    <property type="match status" value="1"/>
</dbReference>
<dbReference type="InterPro" id="IPR043502">
    <property type="entry name" value="DNA/RNA_pol_sf"/>
</dbReference>
<dbReference type="InterPro" id="IPR009030">
    <property type="entry name" value="Growth_fac_rcpt_cys_sf"/>
</dbReference>
<evidence type="ECO:0000259" key="4">
    <source>
        <dbReference type="PROSITE" id="PS50878"/>
    </source>
</evidence>
<reference evidence="5" key="1">
    <citation type="submission" date="2022-10" db="EMBL/GenBank/DDBJ databases">
        <authorList>
            <person name="Chen Y."/>
            <person name="Dougan E. K."/>
            <person name="Chan C."/>
            <person name="Rhodes N."/>
            <person name="Thang M."/>
        </authorList>
    </citation>
    <scope>NUCLEOTIDE SEQUENCE</scope>
</reference>
<keyword evidence="2" id="KW-1133">Transmembrane helix</keyword>
<sequence>MESMFYSARAFNQPINSWNTSAVTTMDYMFFDARAFNQPLSSWNTSAVTNMRSGYVNAPPSVTLTPWPPFCGAGTLDWAQPATRLANRRLPHRNTGTDQLQLAQAIHHFAKYNVPMWALPHHTQFTGTSTLVAAAAAKHSIDTVGCTFKTTTTMESMFCWAWKFNQPINSWNTSAVTTMDYMFFDARAFNQPLSSWNTSAVTTMAGMFYRAFAFNQPLDSWNTAAVTTMDRMFFEAWEFNQPLGSWNTAAVTTMESMFSDAKAFNQPIGSWDTSAVTTMESMFFEAWKFNQPIGSWNTSAVTIMKSMFTGAEAFNQPLNSWNTAAVNDMKRMFWQAKAFNQPVGCRQKPQTTMQSMFHDASAFNQPLASWDTSAVTTMDSSGYQKESASRPITSCSLPRQSRALAGAKLSQFQCSMACVCRADAASMDVTKPELRCLLAGGAGGSARTRRKRNNPQHESPQSLATALTNVIQQWQPSNQNTPEDHTWGWRKRRKQANNSWQGYRADSSPDTSLARELLQLLQKLCANQASDQEVITATSRLIDTNQGHSRDLGKPVAVREVRYSKPQSGAKASNHGANRWGKQTNPNRGCSHQDITGFVPSEWNAQPKFLSVHEIISQIKAGIALQANITEVYTKEQCANLRTLWHSYGCKGSLTMLLTKDAKDTLGATATRVRISRAHGTPKIEEIALLRLGDTNSGLWILPAVKVDEGKIKTVQRSTVRVIAPLEFRKHFLDSGQDLPRLVAAAMAQWSEKIKASHLMGGKWNHTQVHQQDLLTGWLILPTEQAKELVVNSGRQGVFAQIQENNTGPRPIRWFQRQNNENAETYLQRCLKGQAANYLLRGAPKMWQTEEIEDFLNQQKWKAVQRISKVRYRNEWRFHAQPPSAMQENYHYDLAEGYMSCIPAPVRQHQPTWQQPVRNTWRGNELGKIGNEANNPGDTGDVMATALDQDSSQASQKEAGRERSRSPVRSKQRQAVADDPDLIPTDIAECFKNGWESQDVGGNGDCFYRSIAACQHWQKHHKLITAETAALCRAELRASAVLHAQKHSSRLSSWFAPDSKETPAERGCNPQATNISEWCELQMKQEVWADGLSIQCLAETLGLVIVIFKQSEDRWDRFTFAPGFKQDVAMSRRNGLMMSIRSLACRMLLTGDTTLRRGRHSEPLVQARDTARAKRNTRDRLGPKFKAIASIQAKQAILAKANKQAAAAKLCTVKEQRAQRAEANRLQRQDRERVSRISSESGQLIHAVLHGGQRDINVLCIYRHHSDADFAILHEAALIVSRLGVLLLDMTGVFTQLMQFGLREGFKPPVPPKFQVMETTPSHRAPSLLHFKNVRQLQDAHRNDALQKWRARMRDLPQACQWLRKEEEFAADVDALLSAYQDDFPDPLPTPNLPPITGEDTLRAARQMHRKAAGLDGICPSWLALLPCEAHRRLAEMMDAFEQQGAWPEATCYWKIAALPKKRHGTLPSLGEVRPIAIGSAIYRIWGRIRLGHLAPILAQYLDRNQSGGIGGEDVSSLLLTLDIDLDPTKFPCLMALDFTKAFDSCDYTLALAVMSRLGLPARVVNLLGAQWRRQKRWMSFAGVCARLPIQNCLALPQGDPWSPIAMSLVLMLAKRHQERLVPESRCLLYLDDRTLVAPTPGILAAALNAWNVLHAHTRLRTNSSKTQVLGRNWKGYLALQAANLSPTATAEVLGVTIGIAPRAQSNAELSRAKKCTTIAQRISVLPVSQNFRAGLAALTLASKRVKGWLASDRNDAKLARANNLAISDNLITKLHRAATHLSAHEIGCRQKPQTTMDSMFYSARAFNQPINSWNTSAVTTMDYMFFDARAFNQPLSSWNASAVTTMAGMFYRAFAFNQPLDSWNTAAVTTMDRMFFEAWEFNQPLGSWNTAAVTTMESMFSDAKAFNQPLGSWDTSAVTNMRSMFESAEVFNQPLDSWDTSAVTNMEGMFSYTMAFNQPLGSWDTSAVITMDKMFYRAMAFNQPLGSWNTSAVTTMESMFWGAKAFAQPIGSWKTSSLKRHDLMHHALLPPCQPGRAPGQNALMCERCGVRQYSTGDSCQGCPPGSVPSEHRDTCEDCPVLQYSVSGADSCLACDLPLALVDNECVWWHLPVVAITLSALAVAVHLLFRCLRSRREKKIACVMDKVYNELWDEEPAMVATYTEKLVSLGLPKVQIQQRFCEIRALQSERAGVSIGYLLSGEFTQLATDRSSKDEPTFMDLKTAFWLSEQPIGRDIICPRDGKAGCALVDWIPREHRRQQTHFMSWTWKYTLQQVQSALQMFGDGLVGPCYFYVCFFVNNQFRILLEQTAAGSDNLEAVFEDNLKRIGKMVAILDTWERPVYLTRIWTVFEQFVASTIQIEVQFVMPKATAKQLQGEIASGSEGIDRVIDALSQVDSARAEAWKLEDEVKVKSMIQDTVGFQHVDAHVTDVMTTWIGKVVEQTCRELLNKARAKKALASSDGGNGQADCNDINCEGPLFRYFIGVARCHAGNSLGHPQRCSSLLFFLALDRFHSFASSIISLTWNWLIQIFGELHSTQKWWHSQQDHRYSIPVGTDGIMMASAKRELTTINQGPFCWKTDGSSYVPMFETYLPLLFGTSDLNWGSG</sequence>
<proteinExistence type="predicted"/>
<dbReference type="InterPro" id="IPR005046">
    <property type="entry name" value="DUF285"/>
</dbReference>
<keyword evidence="2" id="KW-0472">Membrane</keyword>
<accession>A0A9P1FPA4</accession>
<name>A0A9P1FPA4_9DINO</name>
<dbReference type="NCBIfam" id="TIGR02167">
    <property type="entry name" value="Liste_lipo_26"/>
    <property type="match status" value="13"/>
</dbReference>
<feature type="region of interest" description="Disordered" evidence="1">
    <location>
        <begin position="949"/>
        <end position="978"/>
    </location>
</feature>
<evidence type="ECO:0000256" key="2">
    <source>
        <dbReference type="SAM" id="Phobius"/>
    </source>
</evidence>
<protein>
    <submittedName>
        <fullName evidence="5">Uncharacterized protein</fullName>
    </submittedName>
</protein>
<dbReference type="Pfam" id="PF03382">
    <property type="entry name" value="DUF285"/>
    <property type="match status" value="4"/>
</dbReference>
<comment type="caution">
    <text evidence="5">The sequence shown here is derived from an EMBL/GenBank/DDBJ whole genome shotgun (WGS) entry which is preliminary data.</text>
</comment>
<feature type="region of interest" description="Disordered" evidence="1">
    <location>
        <begin position="442"/>
        <end position="462"/>
    </location>
</feature>
<dbReference type="SUPFAM" id="SSF54001">
    <property type="entry name" value="Cysteine proteinases"/>
    <property type="match status" value="1"/>
</dbReference>
<dbReference type="OrthoDB" id="443132at2759"/>
<dbReference type="InterPro" id="IPR011889">
    <property type="entry name" value="Liste_lipo_26"/>
</dbReference>
<dbReference type="CDD" id="cd22744">
    <property type="entry name" value="OTU"/>
    <property type="match status" value="1"/>
</dbReference>
<evidence type="ECO:0000313" key="5">
    <source>
        <dbReference type="EMBL" id="CAI3984619.1"/>
    </source>
</evidence>
<dbReference type="InterPro" id="IPR038765">
    <property type="entry name" value="Papain-like_cys_pep_sf"/>
</dbReference>
<feature type="domain" description="OTU" evidence="3">
    <location>
        <begin position="995"/>
        <end position="1167"/>
    </location>
</feature>
<dbReference type="Pfam" id="PF00078">
    <property type="entry name" value="RVT_1"/>
    <property type="match status" value="1"/>
</dbReference>
<evidence type="ECO:0000313" key="6">
    <source>
        <dbReference type="EMBL" id="CAL1137994.1"/>
    </source>
</evidence>
<feature type="transmembrane region" description="Helical" evidence="2">
    <location>
        <begin position="2107"/>
        <end position="2129"/>
    </location>
</feature>
<dbReference type="PROSITE" id="PS50802">
    <property type="entry name" value="OTU"/>
    <property type="match status" value="1"/>
</dbReference>
<organism evidence="5">
    <name type="scientific">Cladocopium goreaui</name>
    <dbReference type="NCBI Taxonomy" id="2562237"/>
    <lineage>
        <taxon>Eukaryota</taxon>
        <taxon>Sar</taxon>
        <taxon>Alveolata</taxon>
        <taxon>Dinophyceae</taxon>
        <taxon>Suessiales</taxon>
        <taxon>Symbiodiniaceae</taxon>
        <taxon>Cladocopium</taxon>
    </lineage>
</organism>
<feature type="region of interest" description="Disordered" evidence="1">
    <location>
        <begin position="924"/>
        <end position="943"/>
    </location>
</feature>
<feature type="domain" description="Reverse transcriptase" evidence="4">
    <location>
        <begin position="1440"/>
        <end position="1698"/>
    </location>
</feature>
<evidence type="ECO:0000313" key="7">
    <source>
        <dbReference type="Proteomes" id="UP001152797"/>
    </source>
</evidence>
<evidence type="ECO:0000259" key="3">
    <source>
        <dbReference type="PROSITE" id="PS50802"/>
    </source>
</evidence>
<reference evidence="6" key="2">
    <citation type="submission" date="2024-04" db="EMBL/GenBank/DDBJ databases">
        <authorList>
            <person name="Chen Y."/>
            <person name="Shah S."/>
            <person name="Dougan E. K."/>
            <person name="Thang M."/>
            <person name="Chan C."/>
        </authorList>
    </citation>
    <scope>NUCLEOTIDE SEQUENCE [LARGE SCALE GENOMIC DNA]</scope>
</reference>
<keyword evidence="7" id="KW-1185">Reference proteome</keyword>
<gene>
    <name evidence="5" type="ORF">C1SCF055_LOCUS12144</name>
</gene>
<keyword evidence="2" id="KW-0812">Transmembrane</keyword>
<dbReference type="Gene3D" id="3.90.70.80">
    <property type="match status" value="1"/>
</dbReference>
<dbReference type="InterPro" id="IPR000477">
    <property type="entry name" value="RT_dom"/>
</dbReference>